<dbReference type="KEGG" id="lth:KLTH0E01100g"/>
<dbReference type="SUPFAM" id="SSF55874">
    <property type="entry name" value="ATPase domain of HSP90 chaperone/DNA topoisomerase II/histidine kinase"/>
    <property type="match status" value="2"/>
</dbReference>
<keyword evidence="9" id="KW-0067">ATP-binding</keyword>
<protein>
    <recommendedName>
        <fullName evidence="3">histidine kinase</fullName>
        <ecNumber evidence="3">2.7.13.3</ecNumber>
    </recommendedName>
</protein>
<dbReference type="HOGENOM" id="CLU_003731_0_0_1"/>
<evidence type="ECO:0000256" key="6">
    <source>
        <dbReference type="ARBA" id="ARBA00022692"/>
    </source>
</evidence>
<evidence type="ECO:0000256" key="3">
    <source>
        <dbReference type="ARBA" id="ARBA00012438"/>
    </source>
</evidence>
<dbReference type="SMART" id="SM00388">
    <property type="entry name" value="HisKA"/>
    <property type="match status" value="1"/>
</dbReference>
<dbReference type="OrthoDB" id="60033at2759"/>
<evidence type="ECO:0000256" key="9">
    <source>
        <dbReference type="ARBA" id="ARBA00022840"/>
    </source>
</evidence>
<dbReference type="PROSITE" id="PS50109">
    <property type="entry name" value="HIS_KIN"/>
    <property type="match status" value="1"/>
</dbReference>
<feature type="domain" description="Histidine kinase" evidence="17">
    <location>
        <begin position="552"/>
        <end position="943"/>
    </location>
</feature>
<gene>
    <name evidence="20" type="ordered locus">KLTH0E01100g</name>
</gene>
<proteinExistence type="predicted"/>
<evidence type="ECO:0000256" key="7">
    <source>
        <dbReference type="ARBA" id="ARBA00022741"/>
    </source>
</evidence>
<evidence type="ECO:0000256" key="16">
    <source>
        <dbReference type="SAM" id="Phobius"/>
    </source>
</evidence>
<comment type="catalytic activity">
    <reaction evidence="1">
        <text>ATP + protein L-histidine = ADP + protein N-phospho-L-histidine.</text>
        <dbReference type="EC" id="2.7.13.3"/>
    </reaction>
</comment>
<evidence type="ECO:0000256" key="4">
    <source>
        <dbReference type="ARBA" id="ARBA00022553"/>
    </source>
</evidence>
<feature type="domain" description="HAMP" evidence="19">
    <location>
        <begin position="487"/>
        <end position="519"/>
    </location>
</feature>
<dbReference type="InParanoid" id="C5DH38"/>
<dbReference type="InterPro" id="IPR004358">
    <property type="entry name" value="Sig_transdc_His_kin-like_C"/>
</dbReference>
<dbReference type="InterPro" id="IPR001789">
    <property type="entry name" value="Sig_transdc_resp-reg_receiver"/>
</dbReference>
<sequence length="1177" mass="130007">MARLKKFDLGAYAKRKLKPPFLISIRTQLTALVCLVALLSLIILAVITGVYFTSSFKSMRAERLYVASQLKASQIDQNLYYLYYQCYYLSTRDVLQNALTQYLAGNTTTENWADAVTTLDKFLGSSNLFSLARVYDSSFQDVLNASNNASGNLVPESVLTQLFPLSTNVSLPSSLEVKGMLTDPVLNDTGYLMSMSLPIFANPSIILSTSKVYGYITVVISAEGLKTVFNDTTALEDSSVILVSTVYDNRELAGYHLVFPPYGMPSDIIDKRYTIGNDSFLMDAFKQSKGGSIKSTHFLYSKAVAIGYSPCSSDLVQWVAIITQPESKFLYPSTRLARIIVGTCVAIAVVTCAVTFPLSHWAVQPIVRLQKATEIITAGRGLRSDNGSTLYSHKRSSTAESFSSALHPASIRRSGSVARSSKHKYIPESAKGTLNKNDFEEIQPDGIENNEDAALQKVHSPTPGSLFSEQRSARSERYITSTNLIEARVPTYNRLFSDELSELTETFNTMTDELDRHYALLEDRVRARTRQLEAAKIEAEGANEAKTVFIANISHELRTPLNGILGMTAIAMAENDMQKVKSSLKLIFRSGELLLHIMTELLTFSKNVLKRTKLEERDFTVHEIALQVESIFGKLAKDQHVNLTISIIPNVLRTMVLWGDSNRIVQIVMNLVSNALKFTPVDGRVNVKFTLLGEYDESKASNGCFDRAAVVPIQESEKESSTLGPTEKGGIKDVTESASSSNATWPPSPSTSETSNGSKAETTSGKLTESSEEDEKEEKLDHDDKDEGDEESEEEEYRGEAEVSGKDDTNNETQREDSNENQNEDARSIESENASSYDDAIFHSRLRKGNSGENEDGRPLEHPRRLAIAMEVQDTGPGIEPALQESVFEPFVQGDQTLSRQYGGTGLGLSICRQLAAMMNGSMSLDSKVGVGSKFTFTVPLTQTKELCFEEDENPFEDEFNPDSKKNRKVKFKVSKNNKRKKSHSSSSGQNSSVGTPTVSESEVSVGSVRVDRPFLQSTGTALSTRSVTTTSVANKCKVLVAEDNNVNQEVIKRMLNLEGLDDVDLACDGQDAFDKVKARNEAGKFYDLIFMDVQMPRVDGLSATRMIRNELSYTHPIVALTAYADDRNIKECIDAGMNGFLAKPIRRPKIKEILSEYCPTYFKADGEKKGKTEGQA</sequence>
<dbReference type="InterPro" id="IPR005467">
    <property type="entry name" value="His_kinase_dom"/>
</dbReference>
<evidence type="ECO:0000313" key="20">
    <source>
        <dbReference type="EMBL" id="CAR23099.1"/>
    </source>
</evidence>
<evidence type="ECO:0000259" key="17">
    <source>
        <dbReference type="PROSITE" id="PS50109"/>
    </source>
</evidence>
<dbReference type="AlphaFoldDB" id="C5DH38"/>
<dbReference type="eggNOG" id="KOG0519">
    <property type="taxonomic scope" value="Eukaryota"/>
</dbReference>
<dbReference type="PROSITE" id="PS50110">
    <property type="entry name" value="RESPONSE_REGULATORY"/>
    <property type="match status" value="1"/>
</dbReference>
<dbReference type="GO" id="GO:0005524">
    <property type="term" value="F:ATP binding"/>
    <property type="evidence" value="ECO:0007669"/>
    <property type="project" value="UniProtKB-KW"/>
</dbReference>
<keyword evidence="7" id="KW-0547">Nucleotide-binding</keyword>
<dbReference type="GO" id="GO:0000155">
    <property type="term" value="F:phosphorelay sensor kinase activity"/>
    <property type="evidence" value="ECO:0007669"/>
    <property type="project" value="InterPro"/>
</dbReference>
<evidence type="ECO:0000256" key="10">
    <source>
        <dbReference type="ARBA" id="ARBA00022989"/>
    </source>
</evidence>
<dbReference type="SMART" id="SM00387">
    <property type="entry name" value="HATPase_c"/>
    <property type="match status" value="1"/>
</dbReference>
<feature type="modified residue" description="4-aspartylphosphate" evidence="14">
    <location>
        <position position="1093"/>
    </location>
</feature>
<evidence type="ECO:0000313" key="21">
    <source>
        <dbReference type="Proteomes" id="UP000002036"/>
    </source>
</evidence>
<reference evidence="20 21" key="1">
    <citation type="journal article" date="2009" name="Genome Res.">
        <title>Comparative genomics of protoploid Saccharomycetaceae.</title>
        <authorList>
            <consortium name="The Genolevures Consortium"/>
            <person name="Souciet J.-L."/>
            <person name="Dujon B."/>
            <person name="Gaillardin C."/>
            <person name="Johnston M."/>
            <person name="Baret P.V."/>
            <person name="Cliften P."/>
            <person name="Sherman D.J."/>
            <person name="Weissenbach J."/>
            <person name="Westhof E."/>
            <person name="Wincker P."/>
            <person name="Jubin C."/>
            <person name="Poulain J."/>
            <person name="Barbe V."/>
            <person name="Segurens B."/>
            <person name="Artiguenave F."/>
            <person name="Anthouard V."/>
            <person name="Vacherie B."/>
            <person name="Val M.-E."/>
            <person name="Fulton R.S."/>
            <person name="Minx P."/>
            <person name="Wilson R."/>
            <person name="Durrens P."/>
            <person name="Jean G."/>
            <person name="Marck C."/>
            <person name="Martin T."/>
            <person name="Nikolski M."/>
            <person name="Rolland T."/>
            <person name="Seret M.-L."/>
            <person name="Casaregola S."/>
            <person name="Despons L."/>
            <person name="Fairhead C."/>
            <person name="Fischer G."/>
            <person name="Lafontaine I."/>
            <person name="Leh V."/>
            <person name="Lemaire M."/>
            <person name="de Montigny J."/>
            <person name="Neuveglise C."/>
            <person name="Thierry A."/>
            <person name="Blanc-Lenfle I."/>
            <person name="Bleykasten C."/>
            <person name="Diffels J."/>
            <person name="Fritsch E."/>
            <person name="Frangeul L."/>
            <person name="Goeffon A."/>
            <person name="Jauniaux N."/>
            <person name="Kachouri-Lafond R."/>
            <person name="Payen C."/>
            <person name="Potier S."/>
            <person name="Pribylova L."/>
            <person name="Ozanne C."/>
            <person name="Richard G.-F."/>
            <person name="Sacerdot C."/>
            <person name="Straub M.-L."/>
            <person name="Talla E."/>
        </authorList>
    </citation>
    <scope>NUCLEOTIDE SEQUENCE [LARGE SCALE GENOMIC DNA]</scope>
    <source>
        <strain evidence="21">ATCC 56472 / CBS 6340 / NRRL Y-8284</strain>
    </source>
</reference>
<dbReference type="InterPro" id="IPR003660">
    <property type="entry name" value="HAMP_dom"/>
</dbReference>
<feature type="region of interest" description="Disordered" evidence="15">
    <location>
        <begin position="715"/>
        <end position="838"/>
    </location>
</feature>
<dbReference type="Pfam" id="PF02518">
    <property type="entry name" value="HATPase_c"/>
    <property type="match status" value="1"/>
</dbReference>
<dbReference type="EMBL" id="CU928169">
    <property type="protein sequence ID" value="CAR23099.1"/>
    <property type="molecule type" value="Genomic_DNA"/>
</dbReference>
<dbReference type="CDD" id="cd00082">
    <property type="entry name" value="HisKA"/>
    <property type="match status" value="1"/>
</dbReference>
<dbReference type="CDD" id="cd17546">
    <property type="entry name" value="REC_hyHK_CKI1_RcsC-like"/>
    <property type="match status" value="1"/>
</dbReference>
<dbReference type="Gene3D" id="1.10.287.130">
    <property type="match status" value="1"/>
</dbReference>
<dbReference type="InterPro" id="IPR003594">
    <property type="entry name" value="HATPase_dom"/>
</dbReference>
<dbReference type="InterPro" id="IPR003661">
    <property type="entry name" value="HisK_dim/P_dom"/>
</dbReference>
<dbReference type="FunFam" id="1.10.287.130:FF:000004">
    <property type="entry name" value="Ethylene receptor 1"/>
    <property type="match status" value="1"/>
</dbReference>
<feature type="region of interest" description="Disordered" evidence="15">
    <location>
        <begin position="955"/>
        <end position="1005"/>
    </location>
</feature>
<dbReference type="PANTHER" id="PTHR43047">
    <property type="entry name" value="TWO-COMPONENT HISTIDINE PROTEIN KINASE"/>
    <property type="match status" value="1"/>
</dbReference>
<keyword evidence="5" id="KW-0808">Transferase</keyword>
<dbReference type="SUPFAM" id="SSF47384">
    <property type="entry name" value="Homodimeric domain of signal transducing histidine kinase"/>
    <property type="match status" value="1"/>
</dbReference>
<keyword evidence="11" id="KW-0902">Two-component regulatory system</keyword>
<dbReference type="GO" id="GO:0009927">
    <property type="term" value="F:histidine phosphotransfer kinase activity"/>
    <property type="evidence" value="ECO:0007669"/>
    <property type="project" value="TreeGrafter"/>
</dbReference>
<feature type="compositionally biased region" description="Low complexity" evidence="15">
    <location>
        <begin position="985"/>
        <end position="1005"/>
    </location>
</feature>
<dbReference type="InterPro" id="IPR036097">
    <property type="entry name" value="HisK_dim/P_sf"/>
</dbReference>
<keyword evidence="4 14" id="KW-0597">Phosphoprotein</keyword>
<dbReference type="Pfam" id="PF00512">
    <property type="entry name" value="HisKA"/>
    <property type="match status" value="1"/>
</dbReference>
<evidence type="ECO:0000256" key="15">
    <source>
        <dbReference type="SAM" id="MobiDB-lite"/>
    </source>
</evidence>
<dbReference type="PANTHER" id="PTHR43047:SF72">
    <property type="entry name" value="OSMOSENSING HISTIDINE PROTEIN KINASE SLN1"/>
    <property type="match status" value="1"/>
</dbReference>
<dbReference type="FunFam" id="3.40.50.2300:FF:000289">
    <property type="entry name" value="Osmosensing histidine protein kinase SLN1"/>
    <property type="match status" value="1"/>
</dbReference>
<accession>C5DH38</accession>
<keyword evidence="12 16" id="KW-0472">Membrane</keyword>
<evidence type="ECO:0000256" key="5">
    <source>
        <dbReference type="ARBA" id="ARBA00022679"/>
    </source>
</evidence>
<feature type="compositionally biased region" description="Polar residues" evidence="15">
    <location>
        <begin position="756"/>
        <end position="768"/>
    </location>
</feature>
<dbReference type="STRING" id="559295.C5DH38"/>
<dbReference type="SMART" id="SM00448">
    <property type="entry name" value="REC"/>
    <property type="match status" value="1"/>
</dbReference>
<evidence type="ECO:0000256" key="13">
    <source>
        <dbReference type="ARBA" id="ARBA00023180"/>
    </source>
</evidence>
<feature type="compositionally biased region" description="Basic residues" evidence="15">
    <location>
        <begin position="966"/>
        <end position="984"/>
    </location>
</feature>
<evidence type="ECO:0000256" key="8">
    <source>
        <dbReference type="ARBA" id="ARBA00022777"/>
    </source>
</evidence>
<dbReference type="Gene3D" id="3.40.50.2300">
    <property type="match status" value="1"/>
</dbReference>
<feature type="domain" description="Response regulatory" evidence="18">
    <location>
        <begin position="1038"/>
        <end position="1159"/>
    </location>
</feature>
<dbReference type="OMA" id="WGDSNRI"/>
<organism evidence="20 21">
    <name type="scientific">Lachancea thermotolerans (strain ATCC 56472 / CBS 6340 / NRRL Y-8284)</name>
    <name type="common">Yeast</name>
    <name type="synonym">Kluyveromyces thermotolerans</name>
    <dbReference type="NCBI Taxonomy" id="559295"/>
    <lineage>
        <taxon>Eukaryota</taxon>
        <taxon>Fungi</taxon>
        <taxon>Dikarya</taxon>
        <taxon>Ascomycota</taxon>
        <taxon>Saccharomycotina</taxon>
        <taxon>Saccharomycetes</taxon>
        <taxon>Saccharomycetales</taxon>
        <taxon>Saccharomycetaceae</taxon>
        <taxon>Lachancea</taxon>
    </lineage>
</organism>
<dbReference type="PROSITE" id="PS50885">
    <property type="entry name" value="HAMP"/>
    <property type="match status" value="1"/>
</dbReference>
<keyword evidence="21" id="KW-1185">Reference proteome</keyword>
<dbReference type="InterPro" id="IPR011006">
    <property type="entry name" value="CheY-like_superfamily"/>
</dbReference>
<dbReference type="Gene3D" id="3.30.565.10">
    <property type="entry name" value="Histidine kinase-like ATPase, C-terminal domain"/>
    <property type="match status" value="1"/>
</dbReference>
<evidence type="ECO:0000256" key="1">
    <source>
        <dbReference type="ARBA" id="ARBA00000085"/>
    </source>
</evidence>
<evidence type="ECO:0000256" key="2">
    <source>
        <dbReference type="ARBA" id="ARBA00004370"/>
    </source>
</evidence>
<dbReference type="EC" id="2.7.13.3" evidence="3"/>
<dbReference type="PRINTS" id="PR00344">
    <property type="entry name" value="BCTRLSENSOR"/>
</dbReference>
<keyword evidence="6 16" id="KW-0812">Transmembrane</keyword>
<feature type="transmembrane region" description="Helical" evidence="16">
    <location>
        <begin position="29"/>
        <end position="53"/>
    </location>
</feature>
<dbReference type="GO" id="GO:0005886">
    <property type="term" value="C:plasma membrane"/>
    <property type="evidence" value="ECO:0007669"/>
    <property type="project" value="TreeGrafter"/>
</dbReference>
<dbReference type="InterPro" id="IPR036890">
    <property type="entry name" value="HATPase_C_sf"/>
</dbReference>
<dbReference type="RefSeq" id="XP_002553536.1">
    <property type="nucleotide sequence ID" value="XM_002553490.1"/>
</dbReference>
<comment type="subcellular location">
    <subcellularLocation>
        <location evidence="2">Membrane</location>
    </subcellularLocation>
</comment>
<keyword evidence="10 16" id="KW-1133">Transmembrane helix</keyword>
<dbReference type="Proteomes" id="UP000002036">
    <property type="component" value="Chromosome E"/>
</dbReference>
<dbReference type="FunCoup" id="C5DH38">
    <property type="interactions" value="211"/>
</dbReference>
<dbReference type="SUPFAM" id="SSF52172">
    <property type="entry name" value="CheY-like"/>
    <property type="match status" value="1"/>
</dbReference>
<name>C5DH38_LACTC</name>
<evidence type="ECO:0000256" key="14">
    <source>
        <dbReference type="PROSITE-ProRule" id="PRU00169"/>
    </source>
</evidence>
<keyword evidence="8" id="KW-0418">Kinase</keyword>
<feature type="compositionally biased region" description="Basic and acidic residues" evidence="15">
    <location>
        <begin position="798"/>
        <end position="830"/>
    </location>
</feature>
<evidence type="ECO:0000259" key="18">
    <source>
        <dbReference type="PROSITE" id="PS50110"/>
    </source>
</evidence>
<dbReference type="Pfam" id="PF00072">
    <property type="entry name" value="Response_reg"/>
    <property type="match status" value="1"/>
</dbReference>
<evidence type="ECO:0000256" key="12">
    <source>
        <dbReference type="ARBA" id="ARBA00023136"/>
    </source>
</evidence>
<dbReference type="GeneID" id="8291674"/>
<dbReference type="CDD" id="cd06225">
    <property type="entry name" value="HAMP"/>
    <property type="match status" value="1"/>
</dbReference>
<evidence type="ECO:0000259" key="19">
    <source>
        <dbReference type="PROSITE" id="PS50885"/>
    </source>
</evidence>
<feature type="compositionally biased region" description="Acidic residues" evidence="15">
    <location>
        <begin position="786"/>
        <end position="797"/>
    </location>
</feature>
<dbReference type="GO" id="GO:0007234">
    <property type="term" value="P:osmosensory signaling via phosphorelay pathway"/>
    <property type="evidence" value="ECO:0007669"/>
    <property type="project" value="UniProtKB-ARBA"/>
</dbReference>
<evidence type="ECO:0000256" key="11">
    <source>
        <dbReference type="ARBA" id="ARBA00023012"/>
    </source>
</evidence>
<keyword evidence="13" id="KW-0325">Glycoprotein</keyword>